<comment type="caution">
    <text evidence="2">The sequence shown here is derived from an EMBL/GenBank/DDBJ whole genome shotgun (WGS) entry which is preliminary data.</text>
</comment>
<dbReference type="Pfam" id="PF00005">
    <property type="entry name" value="ABC_tran"/>
    <property type="match status" value="1"/>
</dbReference>
<dbReference type="GO" id="GO:0016020">
    <property type="term" value="C:membrane"/>
    <property type="evidence" value="ECO:0007669"/>
    <property type="project" value="TreeGrafter"/>
</dbReference>
<dbReference type="EMBL" id="CAXHTB010000018">
    <property type="protein sequence ID" value="CAL0325757.1"/>
    <property type="molecule type" value="Genomic_DNA"/>
</dbReference>
<dbReference type="GO" id="GO:0005524">
    <property type="term" value="F:ATP binding"/>
    <property type="evidence" value="ECO:0007669"/>
    <property type="project" value="InterPro"/>
</dbReference>
<dbReference type="Gene3D" id="3.40.50.300">
    <property type="entry name" value="P-loop containing nucleotide triphosphate hydrolases"/>
    <property type="match status" value="1"/>
</dbReference>
<dbReference type="AlphaFoldDB" id="A0AAV1XWQ0"/>
<dbReference type="GO" id="GO:0042626">
    <property type="term" value="F:ATPase-coupled transmembrane transporter activity"/>
    <property type="evidence" value="ECO:0007669"/>
    <property type="project" value="TreeGrafter"/>
</dbReference>
<dbReference type="InterPro" id="IPR003439">
    <property type="entry name" value="ABC_transporter-like_ATP-bd"/>
</dbReference>
<dbReference type="SUPFAM" id="SSF52540">
    <property type="entry name" value="P-loop containing nucleoside triphosphate hydrolases"/>
    <property type="match status" value="1"/>
</dbReference>
<evidence type="ECO:0000313" key="2">
    <source>
        <dbReference type="EMBL" id="CAL0325757.1"/>
    </source>
</evidence>
<reference evidence="2 3" key="1">
    <citation type="submission" date="2024-03" db="EMBL/GenBank/DDBJ databases">
        <authorList>
            <person name="Martinez-Hernandez J."/>
        </authorList>
    </citation>
    <scope>NUCLEOTIDE SEQUENCE [LARGE SCALE GENOMIC DNA]</scope>
</reference>
<dbReference type="InterPro" id="IPR027417">
    <property type="entry name" value="P-loop_NTPase"/>
</dbReference>
<dbReference type="InterPro" id="IPR039421">
    <property type="entry name" value="Type_1_exporter"/>
</dbReference>
<keyword evidence="3" id="KW-1185">Reference proteome</keyword>
<dbReference type="PANTHER" id="PTHR24221:SF127">
    <property type="entry name" value="ABC TRANSPORTER B FAMILY MEMBER 25"/>
    <property type="match status" value="1"/>
</dbReference>
<evidence type="ECO:0000259" key="1">
    <source>
        <dbReference type="Pfam" id="PF00005"/>
    </source>
</evidence>
<evidence type="ECO:0000313" key="3">
    <source>
        <dbReference type="Proteomes" id="UP001497480"/>
    </source>
</evidence>
<gene>
    <name evidence="2" type="ORF">LLUT_LOCUS26817</name>
</gene>
<accession>A0AAV1XWQ0</accession>
<organism evidence="2 3">
    <name type="scientific">Lupinus luteus</name>
    <name type="common">European yellow lupine</name>
    <dbReference type="NCBI Taxonomy" id="3873"/>
    <lineage>
        <taxon>Eukaryota</taxon>
        <taxon>Viridiplantae</taxon>
        <taxon>Streptophyta</taxon>
        <taxon>Embryophyta</taxon>
        <taxon>Tracheophyta</taxon>
        <taxon>Spermatophyta</taxon>
        <taxon>Magnoliopsida</taxon>
        <taxon>eudicotyledons</taxon>
        <taxon>Gunneridae</taxon>
        <taxon>Pentapetalae</taxon>
        <taxon>rosids</taxon>
        <taxon>fabids</taxon>
        <taxon>Fabales</taxon>
        <taxon>Fabaceae</taxon>
        <taxon>Papilionoideae</taxon>
        <taxon>50 kb inversion clade</taxon>
        <taxon>genistoids sensu lato</taxon>
        <taxon>core genistoids</taxon>
        <taxon>Genisteae</taxon>
        <taxon>Lupinus</taxon>
    </lineage>
</organism>
<dbReference type="PANTHER" id="PTHR24221">
    <property type="entry name" value="ATP-BINDING CASSETTE SUB-FAMILY B"/>
    <property type="match status" value="1"/>
</dbReference>
<sequence>MKLVPVSKVALVGPSGGGKSTIANLIERFYDQTKGNILENGVPQEPGDNMLAFGTAA</sequence>
<dbReference type="GO" id="GO:0016887">
    <property type="term" value="F:ATP hydrolysis activity"/>
    <property type="evidence" value="ECO:0007669"/>
    <property type="project" value="InterPro"/>
</dbReference>
<dbReference type="Proteomes" id="UP001497480">
    <property type="component" value="Unassembled WGS sequence"/>
</dbReference>
<name>A0AAV1XWQ0_LUPLU</name>
<feature type="domain" description="ABC transporter" evidence="1">
    <location>
        <begin position="3"/>
        <end position="42"/>
    </location>
</feature>
<protein>
    <recommendedName>
        <fullName evidence="1">ABC transporter domain-containing protein</fullName>
    </recommendedName>
</protein>
<proteinExistence type="predicted"/>